<dbReference type="PANTHER" id="PTHR43620:SF7">
    <property type="entry name" value="GLYCEROPHOSPHODIESTER PHOSPHODIESTERASE GDPD5-RELATED"/>
    <property type="match status" value="1"/>
</dbReference>
<evidence type="ECO:0000256" key="5">
    <source>
        <dbReference type="ARBA" id="ARBA00022801"/>
    </source>
</evidence>
<accession>A0A238XTH5</accession>
<dbReference type="Pfam" id="PF03009">
    <property type="entry name" value="GDPD"/>
    <property type="match status" value="1"/>
</dbReference>
<dbReference type="SUPFAM" id="SSF51695">
    <property type="entry name" value="PLC-like phosphodiesterases"/>
    <property type="match status" value="1"/>
</dbReference>
<feature type="signal peptide" evidence="7">
    <location>
        <begin position="1"/>
        <end position="23"/>
    </location>
</feature>
<evidence type="ECO:0000256" key="7">
    <source>
        <dbReference type="SAM" id="SignalP"/>
    </source>
</evidence>
<dbReference type="InterPro" id="IPR017946">
    <property type="entry name" value="PLC-like_Pdiesterase_TIM-brl"/>
</dbReference>
<feature type="chain" id="PRO_5012805494" description="glycerophosphodiester phosphodiesterase" evidence="7">
    <location>
        <begin position="24"/>
        <end position="411"/>
    </location>
</feature>
<evidence type="ECO:0000313" key="9">
    <source>
        <dbReference type="EMBL" id="SNR61309.1"/>
    </source>
</evidence>
<evidence type="ECO:0000256" key="6">
    <source>
        <dbReference type="ARBA" id="ARBA00047512"/>
    </source>
</evidence>
<evidence type="ECO:0000256" key="3">
    <source>
        <dbReference type="ARBA" id="ARBA00022729"/>
    </source>
</evidence>
<dbReference type="InterPro" id="IPR030395">
    <property type="entry name" value="GP_PDE_dom"/>
</dbReference>
<dbReference type="OrthoDB" id="9795622at2"/>
<dbReference type="EC" id="3.1.4.46" evidence="2"/>
<dbReference type="PROSITE" id="PS51704">
    <property type="entry name" value="GP_PDE"/>
    <property type="match status" value="1"/>
</dbReference>
<reference evidence="9 10" key="1">
    <citation type="submission" date="2017-06" db="EMBL/GenBank/DDBJ databases">
        <authorList>
            <person name="Kim H.J."/>
            <person name="Triplett B.A."/>
        </authorList>
    </citation>
    <scope>NUCLEOTIDE SEQUENCE [LARGE SCALE GENOMIC DNA]</scope>
    <source>
        <strain evidence="9 10">DSM 29052</strain>
    </source>
</reference>
<evidence type="ECO:0000256" key="4">
    <source>
        <dbReference type="ARBA" id="ARBA00022798"/>
    </source>
</evidence>
<sequence length="411" mass="44920">MQKLTVLGCGALWALAAAMPVQANEQGLTYGVRPFYLMDKMDDGALKDKLMSCRGQAPERTLFSIGHRGAPLFFPEHTVESNVAAAHMGAGILECDVTFTKDKELVCRHAQNDLATTTNILVSDLSETCVTPFAAASGDEKAKAECRTSEITLEQYKSLTPKMDSSDATATTAEEFQGGVASFRSTEYAQQPAQIMTHAESIKLFRDLGAKFTPELKNASVEMPFDGFTQEMYAQKLVDEYKAAGVPASDVWAQSFDLSDIQYWIANEPEFGAQAVYLDDRYEASDEDEGLLDPMDPATFKPTMQELADMGVNYIAPPLWMMLTVKDGKMVASPYADAANEAGLKLIAWSLERSGPLNNGGGWYFQSVNDVVDTDGDYFTLLDALHTEAKVAGVFSDWPATVTYYANCMGL</sequence>
<proteinExistence type="inferred from homology"/>
<keyword evidence="10" id="KW-1185">Reference proteome</keyword>
<keyword evidence="4" id="KW-0319">Glycerol metabolism</keyword>
<name>A0A238XTH5_9RHOB</name>
<dbReference type="Proteomes" id="UP000198417">
    <property type="component" value="Unassembled WGS sequence"/>
</dbReference>
<gene>
    <name evidence="9" type="ORF">SAMN06265370_112121</name>
</gene>
<comment type="similarity">
    <text evidence="1">Belongs to the glycerophosphoryl diester phosphodiesterase family.</text>
</comment>
<dbReference type="GO" id="GO:0006629">
    <property type="term" value="P:lipid metabolic process"/>
    <property type="evidence" value="ECO:0007669"/>
    <property type="project" value="InterPro"/>
</dbReference>
<dbReference type="EMBL" id="FZNN01000012">
    <property type="protein sequence ID" value="SNR61309.1"/>
    <property type="molecule type" value="Genomic_DNA"/>
</dbReference>
<comment type="catalytic activity">
    <reaction evidence="6">
        <text>a sn-glycero-3-phosphodiester + H2O = an alcohol + sn-glycerol 3-phosphate + H(+)</text>
        <dbReference type="Rhea" id="RHEA:12969"/>
        <dbReference type="ChEBI" id="CHEBI:15377"/>
        <dbReference type="ChEBI" id="CHEBI:15378"/>
        <dbReference type="ChEBI" id="CHEBI:30879"/>
        <dbReference type="ChEBI" id="CHEBI:57597"/>
        <dbReference type="ChEBI" id="CHEBI:83408"/>
        <dbReference type="EC" id="3.1.4.46"/>
    </reaction>
</comment>
<evidence type="ECO:0000256" key="2">
    <source>
        <dbReference type="ARBA" id="ARBA00012247"/>
    </source>
</evidence>
<feature type="domain" description="GP-PDE" evidence="8">
    <location>
        <begin position="62"/>
        <end position="406"/>
    </location>
</feature>
<evidence type="ECO:0000256" key="1">
    <source>
        <dbReference type="ARBA" id="ARBA00007277"/>
    </source>
</evidence>
<keyword evidence="3 7" id="KW-0732">Signal</keyword>
<keyword evidence="5" id="KW-0378">Hydrolase</keyword>
<organism evidence="9 10">
    <name type="scientific">Puniceibacterium sediminis</name>
    <dbReference type="NCBI Taxonomy" id="1608407"/>
    <lineage>
        <taxon>Bacteria</taxon>
        <taxon>Pseudomonadati</taxon>
        <taxon>Pseudomonadota</taxon>
        <taxon>Alphaproteobacteria</taxon>
        <taxon>Rhodobacterales</taxon>
        <taxon>Paracoccaceae</taxon>
        <taxon>Puniceibacterium</taxon>
    </lineage>
</organism>
<dbReference type="Gene3D" id="3.20.20.190">
    <property type="entry name" value="Phosphatidylinositol (PI) phosphodiesterase"/>
    <property type="match status" value="1"/>
</dbReference>
<evidence type="ECO:0000259" key="8">
    <source>
        <dbReference type="PROSITE" id="PS51704"/>
    </source>
</evidence>
<dbReference type="AlphaFoldDB" id="A0A238XTH5"/>
<dbReference type="RefSeq" id="WP_089271449.1">
    <property type="nucleotide sequence ID" value="NZ_FZNN01000012.1"/>
</dbReference>
<dbReference type="GO" id="GO:0006071">
    <property type="term" value="P:glycerol metabolic process"/>
    <property type="evidence" value="ECO:0007669"/>
    <property type="project" value="UniProtKB-KW"/>
</dbReference>
<protein>
    <recommendedName>
        <fullName evidence="2">glycerophosphodiester phosphodiesterase</fullName>
        <ecNumber evidence="2">3.1.4.46</ecNumber>
    </recommendedName>
</protein>
<dbReference type="GO" id="GO:0008889">
    <property type="term" value="F:glycerophosphodiester phosphodiesterase activity"/>
    <property type="evidence" value="ECO:0007669"/>
    <property type="project" value="UniProtKB-EC"/>
</dbReference>
<evidence type="ECO:0000313" key="10">
    <source>
        <dbReference type="Proteomes" id="UP000198417"/>
    </source>
</evidence>
<dbReference type="PANTHER" id="PTHR43620">
    <property type="entry name" value="GLYCEROPHOSPHORYL DIESTER PHOSPHODIESTERASE"/>
    <property type="match status" value="1"/>
</dbReference>